<dbReference type="InterPro" id="IPR036390">
    <property type="entry name" value="WH_DNA-bd_sf"/>
</dbReference>
<comment type="similarity">
    <text evidence="2">Belongs to the rad21 family.</text>
</comment>
<gene>
    <name evidence="7" type="ORF">GOP47_0003822</name>
</gene>
<feature type="compositionally biased region" description="Polar residues" evidence="4">
    <location>
        <begin position="656"/>
        <end position="665"/>
    </location>
</feature>
<dbReference type="Gene3D" id="1.10.10.580">
    <property type="entry name" value="Structural maintenance of chromosome 1. Chain E"/>
    <property type="match status" value="1"/>
</dbReference>
<evidence type="ECO:0000259" key="5">
    <source>
        <dbReference type="Pfam" id="PF04824"/>
    </source>
</evidence>
<dbReference type="Proteomes" id="UP000886520">
    <property type="component" value="Chromosome 4"/>
</dbReference>
<sequence>MFYSQYLLSKKGPLGIIWIAAHLERKLRKKQITETDIGDSVDSILYSEVPIALRISSYLLLGVVKIYAKKVAYLFHDCSEALLQIAQAFQTSAINLSPKAVVAPYRAITLPESFDFDDLGAYIDPEDAARSGTWAEFEHHVSDRDLITLQEPTEVRGISQSLFTLDGGFSEGLNPYNIAGLATEDQISREIHAPLQDIPQGALAATPEEGIQARVVEEDILPPLPMEEDIDLEDVDDGRERNLDTEKVAELEKRPELDRALEGVEQIKAVEVEDAAVTRVSTMIGGEEVHVEVKQTMMHKEAPAATDMDIDHHAEKEAVAEEERHDIEEIPVAQAEKSPVREVLPPKSPTAAPEEDVLGVILGVKEPKPAAEIHPEPPKRRKRKRKPVFDNVTAITSLNMKRQLGSSSDLVRLRKKAPCTEYQIWMSQREDNVDQKLSGPSVLGMCLELKVRASFITNLKPQEPDKEHETSPEAVDDQMRDTTKPTEGRAYADSDVEEEANGRPVEEVETVKEMVEAEVVSTPPGSPKQQEVGVQQTIEIETVTSVKRRLEFEKPTEQAPEKDVEAQEGQPAERAPEKDVEAQQAQPTEQVLEKDAEAQQDQPTEQVMEKDVAMAAAAEAVPIVDITAGEEIQFVPNAAMELLGPEEAIEPVLRSDSPNEPQSQGLDFLADSNEPGNGAIVGNGPLSYSSYDTDSEHFGKLMEDKSGWASRTRAVALYLKEKFEAQGIDEQHRLSLHSLLKGRRRKEVARMFFEILVLRSKDFIQVEQHHGVSEILIQSTERLMKGSW</sequence>
<feature type="compositionally biased region" description="Basic and acidic residues" evidence="4">
    <location>
        <begin position="462"/>
        <end position="492"/>
    </location>
</feature>
<feature type="region of interest" description="Disordered" evidence="4">
    <location>
        <begin position="549"/>
        <end position="608"/>
    </location>
</feature>
<dbReference type="GO" id="GO:1990414">
    <property type="term" value="P:replication-born double-strand break repair via sister chromatid exchange"/>
    <property type="evidence" value="ECO:0007669"/>
    <property type="project" value="TreeGrafter"/>
</dbReference>
<dbReference type="GO" id="GO:0005634">
    <property type="term" value="C:nucleus"/>
    <property type="evidence" value="ECO:0007669"/>
    <property type="project" value="UniProtKB-SubCell"/>
</dbReference>
<protein>
    <submittedName>
        <fullName evidence="7">Uncharacterized protein</fullName>
    </submittedName>
</protein>
<dbReference type="InterPro" id="IPR006910">
    <property type="entry name" value="Rad21_Rec8_N"/>
</dbReference>
<keyword evidence="3" id="KW-0539">Nucleus</keyword>
<feature type="compositionally biased region" description="Basic and acidic residues" evidence="4">
    <location>
        <begin position="549"/>
        <end position="565"/>
    </location>
</feature>
<dbReference type="CDD" id="cd21793">
    <property type="entry name" value="Rad21_Rec8_M_AtSYN1-like"/>
    <property type="match status" value="1"/>
</dbReference>
<evidence type="ECO:0000256" key="2">
    <source>
        <dbReference type="ARBA" id="ARBA00009870"/>
    </source>
</evidence>
<dbReference type="Pfam" id="PF04824">
    <property type="entry name" value="Rad21_Rec8"/>
    <property type="match status" value="1"/>
</dbReference>
<dbReference type="InterPro" id="IPR006909">
    <property type="entry name" value="Rad21/Rec8_C_eu"/>
</dbReference>
<comment type="caution">
    <text evidence="7">The sequence shown here is derived from an EMBL/GenBank/DDBJ whole genome shotgun (WGS) entry which is preliminary data.</text>
</comment>
<dbReference type="EMBL" id="JABFUD020000004">
    <property type="protein sequence ID" value="KAI5080639.1"/>
    <property type="molecule type" value="Genomic_DNA"/>
</dbReference>
<comment type="subcellular location">
    <subcellularLocation>
        <location evidence="1">Nucleus</location>
    </subcellularLocation>
</comment>
<feature type="region of interest" description="Disordered" evidence="4">
    <location>
        <begin position="458"/>
        <end position="506"/>
    </location>
</feature>
<dbReference type="PANTHER" id="PTHR12585">
    <property type="entry name" value="SCC1 / RAD21 FAMILY MEMBER"/>
    <property type="match status" value="1"/>
</dbReference>
<dbReference type="SUPFAM" id="SSF46785">
    <property type="entry name" value="Winged helix' DNA-binding domain"/>
    <property type="match status" value="1"/>
</dbReference>
<evidence type="ECO:0000256" key="1">
    <source>
        <dbReference type="ARBA" id="ARBA00004123"/>
    </source>
</evidence>
<evidence type="ECO:0000256" key="4">
    <source>
        <dbReference type="SAM" id="MobiDB-lite"/>
    </source>
</evidence>
<dbReference type="PANTHER" id="PTHR12585:SF69">
    <property type="entry name" value="FI11703P"/>
    <property type="match status" value="1"/>
</dbReference>
<dbReference type="GO" id="GO:0008278">
    <property type="term" value="C:cohesin complex"/>
    <property type="evidence" value="ECO:0007669"/>
    <property type="project" value="InterPro"/>
</dbReference>
<dbReference type="AlphaFoldDB" id="A0A9D4V6E9"/>
<evidence type="ECO:0000313" key="8">
    <source>
        <dbReference type="Proteomes" id="UP000886520"/>
    </source>
</evidence>
<evidence type="ECO:0000259" key="6">
    <source>
        <dbReference type="Pfam" id="PF04825"/>
    </source>
</evidence>
<feature type="domain" description="Rad21/Rec8-like protein N-terminal" evidence="6">
    <location>
        <begin position="1"/>
        <end position="97"/>
    </location>
</feature>
<organism evidence="7 8">
    <name type="scientific">Adiantum capillus-veneris</name>
    <name type="common">Maidenhair fern</name>
    <dbReference type="NCBI Taxonomy" id="13818"/>
    <lineage>
        <taxon>Eukaryota</taxon>
        <taxon>Viridiplantae</taxon>
        <taxon>Streptophyta</taxon>
        <taxon>Embryophyta</taxon>
        <taxon>Tracheophyta</taxon>
        <taxon>Polypodiopsida</taxon>
        <taxon>Polypodiidae</taxon>
        <taxon>Polypodiales</taxon>
        <taxon>Pteridineae</taxon>
        <taxon>Pteridaceae</taxon>
        <taxon>Vittarioideae</taxon>
        <taxon>Adiantum</taxon>
    </lineage>
</organism>
<dbReference type="GO" id="GO:0003682">
    <property type="term" value="F:chromatin binding"/>
    <property type="evidence" value="ECO:0007669"/>
    <property type="project" value="TreeGrafter"/>
</dbReference>
<dbReference type="Pfam" id="PF04825">
    <property type="entry name" value="Rad21_Rec8_N"/>
    <property type="match status" value="1"/>
</dbReference>
<feature type="domain" description="Rad21/Rec8-like protein C-terminal eukaryotic" evidence="5">
    <location>
        <begin position="732"/>
        <end position="779"/>
    </location>
</feature>
<accession>A0A9D4V6E9</accession>
<reference evidence="7" key="1">
    <citation type="submission" date="2021-01" db="EMBL/GenBank/DDBJ databases">
        <title>Adiantum capillus-veneris genome.</title>
        <authorList>
            <person name="Fang Y."/>
            <person name="Liao Q."/>
        </authorList>
    </citation>
    <scope>NUCLEOTIDE SEQUENCE</scope>
    <source>
        <strain evidence="7">H3</strain>
        <tissue evidence="7">Leaf</tissue>
    </source>
</reference>
<keyword evidence="8" id="KW-1185">Reference proteome</keyword>
<proteinExistence type="inferred from homology"/>
<evidence type="ECO:0000313" key="7">
    <source>
        <dbReference type="EMBL" id="KAI5080639.1"/>
    </source>
</evidence>
<name>A0A9D4V6E9_ADICA</name>
<feature type="region of interest" description="Disordered" evidence="4">
    <location>
        <begin position="654"/>
        <end position="682"/>
    </location>
</feature>
<evidence type="ECO:0000256" key="3">
    <source>
        <dbReference type="ARBA" id="ARBA00023242"/>
    </source>
</evidence>
<dbReference type="OrthoDB" id="10071381at2759"/>
<dbReference type="InterPro" id="IPR023093">
    <property type="entry name" value="ScpA-like_C"/>
</dbReference>
<dbReference type="InterPro" id="IPR039781">
    <property type="entry name" value="Rad21/Rec8-like"/>
</dbReference>
<dbReference type="GO" id="GO:0007062">
    <property type="term" value="P:sister chromatid cohesion"/>
    <property type="evidence" value="ECO:0007669"/>
    <property type="project" value="InterPro"/>
</dbReference>